<dbReference type="AlphaFoldDB" id="A0A5B6VIQ6"/>
<accession>A0A5B6VIQ6</accession>
<dbReference type="EMBL" id="SMMG02000006">
    <property type="protein sequence ID" value="KAA3468917.1"/>
    <property type="molecule type" value="Genomic_DNA"/>
</dbReference>
<dbReference type="PANTHER" id="PTHR46890">
    <property type="entry name" value="NON-LTR RETROLELEMENT REVERSE TRANSCRIPTASE-LIKE PROTEIN-RELATED"/>
    <property type="match status" value="1"/>
</dbReference>
<sequence length="95" mass="10882">MGLDDHLFGLVEQKVTESMNANLIKKFTVDEIDHAIKMLAPLHTPGVDGFSTIFFQRFINKTRIVLIPKVEKPKNMSHFRPISLCNVIYKIITKV</sequence>
<organism evidence="1 2">
    <name type="scientific">Gossypium australe</name>
    <dbReference type="NCBI Taxonomy" id="47621"/>
    <lineage>
        <taxon>Eukaryota</taxon>
        <taxon>Viridiplantae</taxon>
        <taxon>Streptophyta</taxon>
        <taxon>Embryophyta</taxon>
        <taxon>Tracheophyta</taxon>
        <taxon>Spermatophyta</taxon>
        <taxon>Magnoliopsida</taxon>
        <taxon>eudicotyledons</taxon>
        <taxon>Gunneridae</taxon>
        <taxon>Pentapetalae</taxon>
        <taxon>rosids</taxon>
        <taxon>malvids</taxon>
        <taxon>Malvales</taxon>
        <taxon>Malvaceae</taxon>
        <taxon>Malvoideae</taxon>
        <taxon>Gossypium</taxon>
    </lineage>
</organism>
<protein>
    <submittedName>
        <fullName evidence="1">Reverse transcriptase</fullName>
    </submittedName>
</protein>
<name>A0A5B6VIQ6_9ROSI</name>
<keyword evidence="1" id="KW-0548">Nucleotidyltransferase</keyword>
<evidence type="ECO:0000313" key="1">
    <source>
        <dbReference type="EMBL" id="KAA3468917.1"/>
    </source>
</evidence>
<comment type="caution">
    <text evidence="1">The sequence shown here is derived from an EMBL/GenBank/DDBJ whole genome shotgun (WGS) entry which is preliminary data.</text>
</comment>
<reference evidence="2" key="1">
    <citation type="journal article" date="2019" name="Plant Biotechnol. J.">
        <title>Genome sequencing of the Australian wild diploid species Gossypium australe highlights disease resistance and delayed gland morphogenesis.</title>
        <authorList>
            <person name="Cai Y."/>
            <person name="Cai X."/>
            <person name="Wang Q."/>
            <person name="Wang P."/>
            <person name="Zhang Y."/>
            <person name="Cai C."/>
            <person name="Xu Y."/>
            <person name="Wang K."/>
            <person name="Zhou Z."/>
            <person name="Wang C."/>
            <person name="Geng S."/>
            <person name="Li B."/>
            <person name="Dong Q."/>
            <person name="Hou Y."/>
            <person name="Wang H."/>
            <person name="Ai P."/>
            <person name="Liu Z."/>
            <person name="Yi F."/>
            <person name="Sun M."/>
            <person name="An G."/>
            <person name="Cheng J."/>
            <person name="Zhang Y."/>
            <person name="Shi Q."/>
            <person name="Xie Y."/>
            <person name="Shi X."/>
            <person name="Chang Y."/>
            <person name="Huang F."/>
            <person name="Chen Y."/>
            <person name="Hong S."/>
            <person name="Mi L."/>
            <person name="Sun Q."/>
            <person name="Zhang L."/>
            <person name="Zhou B."/>
            <person name="Peng R."/>
            <person name="Zhang X."/>
            <person name="Liu F."/>
        </authorList>
    </citation>
    <scope>NUCLEOTIDE SEQUENCE [LARGE SCALE GENOMIC DNA]</scope>
    <source>
        <strain evidence="2">cv. PA1801</strain>
    </source>
</reference>
<proteinExistence type="predicted"/>
<gene>
    <name evidence="1" type="ORF">EPI10_014757</name>
</gene>
<dbReference type="OrthoDB" id="1000979at2759"/>
<keyword evidence="1" id="KW-0808">Transferase</keyword>
<dbReference type="GO" id="GO:0003964">
    <property type="term" value="F:RNA-directed DNA polymerase activity"/>
    <property type="evidence" value="ECO:0007669"/>
    <property type="project" value="UniProtKB-KW"/>
</dbReference>
<dbReference type="Proteomes" id="UP000325315">
    <property type="component" value="Unassembled WGS sequence"/>
</dbReference>
<dbReference type="PANTHER" id="PTHR46890:SF48">
    <property type="entry name" value="RNA-DIRECTED DNA POLYMERASE"/>
    <property type="match status" value="1"/>
</dbReference>
<keyword evidence="2" id="KW-1185">Reference proteome</keyword>
<keyword evidence="1" id="KW-0695">RNA-directed DNA polymerase</keyword>
<dbReference type="InterPro" id="IPR052343">
    <property type="entry name" value="Retrotransposon-Effector_Assoc"/>
</dbReference>
<evidence type="ECO:0000313" key="2">
    <source>
        <dbReference type="Proteomes" id="UP000325315"/>
    </source>
</evidence>